<dbReference type="EMBL" id="FNJM01000001">
    <property type="protein sequence ID" value="SDO74678.1"/>
    <property type="molecule type" value="Genomic_DNA"/>
</dbReference>
<keyword evidence="3" id="KW-1185">Reference proteome</keyword>
<dbReference type="AlphaFoldDB" id="A0A1H0M2K0"/>
<organism evidence="2 3">
    <name type="scientific">Clostridium gasigenes</name>
    <dbReference type="NCBI Taxonomy" id="94869"/>
    <lineage>
        <taxon>Bacteria</taxon>
        <taxon>Bacillati</taxon>
        <taxon>Bacillota</taxon>
        <taxon>Clostridia</taxon>
        <taxon>Eubacteriales</taxon>
        <taxon>Clostridiaceae</taxon>
        <taxon>Clostridium</taxon>
    </lineage>
</organism>
<accession>A0A1H0M2K0</accession>
<gene>
    <name evidence="2" type="ORF">SAMN04488529_101299</name>
</gene>
<sequence length="283" mass="31753">MNCDPCSDINCNDETIKIATKNCNDTGFAWPSHPPKAKLPVRVGFVHVGGVIIDDVKFPCDERFSEIKKIQRKVIVTQAKVVCKQLIVEGFVKKNIMYTTPITPGTTVCCPVVRNEVRDIEVIVPFCFSTPLHHLDLGHLHEKEESEKVFLENTMGDNVCDKGIMGDADCAKVHNQFTPLNKPAFAELEGYSICELALNRHECPDGLFDTFTEKFVLKLCFSIYKYKHCPIYCPSPRPCPCPRPCTTGNYSKTEGVDTIPNASVDNTQEEEMSEGLLKLKEDF</sequence>
<protein>
    <recommendedName>
        <fullName evidence="1">SipL SPOCS domain-containing protein</fullName>
    </recommendedName>
</protein>
<name>A0A1H0M2K0_9CLOT</name>
<proteinExistence type="predicted"/>
<feature type="domain" description="SipL SPOCS" evidence="1">
    <location>
        <begin position="66"/>
        <end position="127"/>
    </location>
</feature>
<dbReference type="RefSeq" id="WP_089965106.1">
    <property type="nucleotide sequence ID" value="NZ_CP071376.1"/>
</dbReference>
<dbReference type="GeneID" id="65310399"/>
<dbReference type="Proteomes" id="UP000198597">
    <property type="component" value="Unassembled WGS sequence"/>
</dbReference>
<evidence type="ECO:0000313" key="3">
    <source>
        <dbReference type="Proteomes" id="UP000198597"/>
    </source>
</evidence>
<dbReference type="OrthoDB" id="2381017at2"/>
<evidence type="ECO:0000259" key="1">
    <source>
        <dbReference type="Pfam" id="PF12673"/>
    </source>
</evidence>
<dbReference type="Pfam" id="PF12673">
    <property type="entry name" value="SipL"/>
    <property type="match status" value="1"/>
</dbReference>
<dbReference type="InterPro" id="IPR024300">
    <property type="entry name" value="SipL_SPOCS_dom"/>
</dbReference>
<evidence type="ECO:0000313" key="2">
    <source>
        <dbReference type="EMBL" id="SDO74678.1"/>
    </source>
</evidence>
<reference evidence="2 3" key="1">
    <citation type="submission" date="2016-10" db="EMBL/GenBank/DDBJ databases">
        <authorList>
            <person name="de Groot N.N."/>
        </authorList>
    </citation>
    <scope>NUCLEOTIDE SEQUENCE [LARGE SCALE GENOMIC DNA]</scope>
    <source>
        <strain evidence="2 3">DSM 12272</strain>
    </source>
</reference>